<keyword evidence="3" id="KW-1185">Reference proteome</keyword>
<accession>A0AAD7ZKJ3</accession>
<proteinExistence type="predicted"/>
<sequence>PSTEPRLVIIVTIDAENGCVVNATIWAGKEMSDGISLSAFSYLAPSSFPHIHSHWLFEQVYKLSTLKLPLLVGTLILVIKCYGAGAVIIFSFFFPNFQVLSETGFHLQQTDMRYLLFGDAFDISGLPASVSLPKTNKTDLLKRKTAYINVVEDDAPSLIPILYYQSIRRIIPDFFV</sequence>
<protein>
    <submittedName>
        <fullName evidence="2">Uncharacterized protein</fullName>
    </submittedName>
</protein>
<feature type="transmembrane region" description="Helical" evidence="1">
    <location>
        <begin position="70"/>
        <end position="94"/>
    </location>
</feature>
<organism evidence="2 3">
    <name type="scientific">Diploptera punctata</name>
    <name type="common">Pacific beetle cockroach</name>
    <dbReference type="NCBI Taxonomy" id="6984"/>
    <lineage>
        <taxon>Eukaryota</taxon>
        <taxon>Metazoa</taxon>
        <taxon>Ecdysozoa</taxon>
        <taxon>Arthropoda</taxon>
        <taxon>Hexapoda</taxon>
        <taxon>Insecta</taxon>
        <taxon>Pterygota</taxon>
        <taxon>Neoptera</taxon>
        <taxon>Polyneoptera</taxon>
        <taxon>Dictyoptera</taxon>
        <taxon>Blattodea</taxon>
        <taxon>Blaberoidea</taxon>
        <taxon>Blaberidae</taxon>
        <taxon>Diplopterinae</taxon>
        <taxon>Diploptera</taxon>
    </lineage>
</organism>
<evidence type="ECO:0000313" key="3">
    <source>
        <dbReference type="Proteomes" id="UP001233999"/>
    </source>
</evidence>
<feature type="non-terminal residue" evidence="2">
    <location>
        <position position="1"/>
    </location>
</feature>
<keyword evidence="1" id="KW-1133">Transmembrane helix</keyword>
<feature type="non-terminal residue" evidence="2">
    <location>
        <position position="176"/>
    </location>
</feature>
<name>A0AAD7ZKJ3_DIPPU</name>
<keyword evidence="1" id="KW-0472">Membrane</keyword>
<reference evidence="2" key="1">
    <citation type="journal article" date="2023" name="IScience">
        <title>Live-bearing cockroach genome reveals convergent evolutionary mechanisms linked to viviparity in insects and beyond.</title>
        <authorList>
            <person name="Fouks B."/>
            <person name="Harrison M.C."/>
            <person name="Mikhailova A.A."/>
            <person name="Marchal E."/>
            <person name="English S."/>
            <person name="Carruthers M."/>
            <person name="Jennings E.C."/>
            <person name="Chiamaka E.L."/>
            <person name="Frigard R.A."/>
            <person name="Pippel M."/>
            <person name="Attardo G.M."/>
            <person name="Benoit J.B."/>
            <person name="Bornberg-Bauer E."/>
            <person name="Tobe S.S."/>
        </authorList>
    </citation>
    <scope>NUCLEOTIDE SEQUENCE</scope>
    <source>
        <strain evidence="2">Stay&amp;Tobe</strain>
    </source>
</reference>
<reference evidence="2" key="2">
    <citation type="submission" date="2023-05" db="EMBL/GenBank/DDBJ databases">
        <authorList>
            <person name="Fouks B."/>
        </authorList>
    </citation>
    <scope>NUCLEOTIDE SEQUENCE</scope>
    <source>
        <strain evidence="2">Stay&amp;Tobe</strain>
        <tissue evidence="2">Testes</tissue>
    </source>
</reference>
<dbReference type="AlphaFoldDB" id="A0AAD7ZKJ3"/>
<dbReference type="EMBL" id="JASPKZ010007802">
    <property type="protein sequence ID" value="KAJ9582414.1"/>
    <property type="molecule type" value="Genomic_DNA"/>
</dbReference>
<evidence type="ECO:0000313" key="2">
    <source>
        <dbReference type="EMBL" id="KAJ9582414.1"/>
    </source>
</evidence>
<evidence type="ECO:0000256" key="1">
    <source>
        <dbReference type="SAM" id="Phobius"/>
    </source>
</evidence>
<keyword evidence="1" id="KW-0812">Transmembrane</keyword>
<dbReference type="Proteomes" id="UP001233999">
    <property type="component" value="Unassembled WGS sequence"/>
</dbReference>
<gene>
    <name evidence="2" type="ORF">L9F63_003267</name>
</gene>
<comment type="caution">
    <text evidence="2">The sequence shown here is derived from an EMBL/GenBank/DDBJ whole genome shotgun (WGS) entry which is preliminary data.</text>
</comment>